<dbReference type="HOGENOM" id="CLU_132097_0_0_5"/>
<reference evidence="1 2" key="1">
    <citation type="journal article" date="2009" name="Appl. Environ. Microbiol.">
        <title>Rhizobium sp. strain NGR234 possesses a remarkable number of secretion systems.</title>
        <authorList>
            <person name="Schmeisser C."/>
            <person name="Liesegang H."/>
            <person name="Krysciak D."/>
            <person name="Bakkou N."/>
            <person name="Le Quere A."/>
            <person name="Wollherr A."/>
            <person name="Heinemeyer I."/>
            <person name="Morgenstern B."/>
            <person name="Pommerening-Roeser A."/>
            <person name="Flores M."/>
            <person name="Palacios R."/>
            <person name="Brenner S."/>
            <person name="Gottschalk G."/>
            <person name="Schmitz R.A."/>
            <person name="Broughton W.J."/>
            <person name="Perret X."/>
            <person name="Strittmatter A.W."/>
            <person name="Streit W.R."/>
        </authorList>
    </citation>
    <scope>NUCLEOTIDE SEQUENCE [LARGE SCALE GENOMIC DNA]</scope>
    <source>
        <strain evidence="2">NBRC 101917 / NGR234</strain>
    </source>
</reference>
<name>C3ME15_SINFN</name>
<dbReference type="Proteomes" id="UP000001054">
    <property type="component" value="Chromosome"/>
</dbReference>
<proteinExistence type="predicted"/>
<dbReference type="KEGG" id="rhi:NGR_c19200"/>
<accession>C3ME15</accession>
<sequence length="173" mass="19196">MSKVAAGADMIADVSERSYEPLTLADLRMIASAAMRSVSAIFDRAKVAGLYRDRLLLLALAQGSALHYLDGANGIKDFDVWAYFEAGPAKPFPHRKRWCSDLGPTRFGRHPDDLGYSGRRLDLMGRSIEMVSDEDAEDAVRRWLASNARSAVALRQKPVFCLFPESSFGKRIN</sequence>
<dbReference type="OrthoDB" id="4543719at2"/>
<dbReference type="AlphaFoldDB" id="C3ME15"/>
<protein>
    <submittedName>
        <fullName evidence="1">Uncharacterized protein</fullName>
    </submittedName>
</protein>
<organism evidence="1 2">
    <name type="scientific">Sinorhizobium fredii (strain NBRC 101917 / NGR234)</name>
    <dbReference type="NCBI Taxonomy" id="394"/>
    <lineage>
        <taxon>Bacteria</taxon>
        <taxon>Pseudomonadati</taxon>
        <taxon>Pseudomonadota</taxon>
        <taxon>Alphaproteobacteria</taxon>
        <taxon>Hyphomicrobiales</taxon>
        <taxon>Rhizobiaceae</taxon>
        <taxon>Sinorhizobium/Ensifer group</taxon>
        <taxon>Sinorhizobium</taxon>
    </lineage>
</organism>
<dbReference type="STRING" id="394.NGR_c19200"/>
<dbReference type="eggNOG" id="ENOG5032VN9">
    <property type="taxonomic scope" value="Bacteria"/>
</dbReference>
<gene>
    <name evidence="1" type="ordered locus">NGR_c19200</name>
</gene>
<evidence type="ECO:0000313" key="1">
    <source>
        <dbReference type="EMBL" id="ACP25684.1"/>
    </source>
</evidence>
<dbReference type="EMBL" id="CP001389">
    <property type="protein sequence ID" value="ACP25684.1"/>
    <property type="molecule type" value="Genomic_DNA"/>
</dbReference>
<dbReference type="PATRIC" id="fig|394.7.peg.4745"/>
<evidence type="ECO:0000313" key="2">
    <source>
        <dbReference type="Proteomes" id="UP000001054"/>
    </source>
</evidence>
<keyword evidence="2" id="KW-1185">Reference proteome</keyword>